<reference evidence="10" key="2">
    <citation type="submission" date="2012-11" db="EMBL/GenBank/DDBJ databases">
        <authorList>
            <person name="Kuo A."/>
            <person name="Curtis B.A."/>
            <person name="Tanifuji G."/>
            <person name="Burki F."/>
            <person name="Gruber A."/>
            <person name="Irimia M."/>
            <person name="Maruyama S."/>
            <person name="Arias M.C."/>
            <person name="Ball S.G."/>
            <person name="Gile G.H."/>
            <person name="Hirakawa Y."/>
            <person name="Hopkins J.F."/>
            <person name="Rensing S.A."/>
            <person name="Schmutz J."/>
            <person name="Symeonidi A."/>
            <person name="Elias M."/>
            <person name="Eveleigh R.J."/>
            <person name="Herman E.K."/>
            <person name="Klute M.J."/>
            <person name="Nakayama T."/>
            <person name="Obornik M."/>
            <person name="Reyes-Prieto A."/>
            <person name="Armbrust E.V."/>
            <person name="Aves S.J."/>
            <person name="Beiko R.G."/>
            <person name="Coutinho P."/>
            <person name="Dacks J.B."/>
            <person name="Durnford D.G."/>
            <person name="Fast N.M."/>
            <person name="Green B.R."/>
            <person name="Grisdale C."/>
            <person name="Hempe F."/>
            <person name="Henrissat B."/>
            <person name="Hoppner M.P."/>
            <person name="Ishida K.-I."/>
            <person name="Kim E."/>
            <person name="Koreny L."/>
            <person name="Kroth P.G."/>
            <person name="Liu Y."/>
            <person name="Malik S.-B."/>
            <person name="Maier U.G."/>
            <person name="McRose D."/>
            <person name="Mock T."/>
            <person name="Neilson J.A."/>
            <person name="Onodera N.T."/>
            <person name="Poole A.M."/>
            <person name="Pritham E.J."/>
            <person name="Richards T.A."/>
            <person name="Rocap G."/>
            <person name="Roy S.W."/>
            <person name="Sarai C."/>
            <person name="Schaack S."/>
            <person name="Shirato S."/>
            <person name="Slamovits C.H."/>
            <person name="Spencer D.F."/>
            <person name="Suzuki S."/>
            <person name="Worden A.Z."/>
            <person name="Zauner S."/>
            <person name="Barry K."/>
            <person name="Bell C."/>
            <person name="Bharti A.K."/>
            <person name="Crow J.A."/>
            <person name="Grimwood J."/>
            <person name="Kramer R."/>
            <person name="Lindquist E."/>
            <person name="Lucas S."/>
            <person name="Salamov A."/>
            <person name="McFadden G.I."/>
            <person name="Lane C.E."/>
            <person name="Keeling P.J."/>
            <person name="Gray M.W."/>
            <person name="Grigoriev I.V."/>
            <person name="Archibald J.M."/>
        </authorList>
    </citation>
    <scope>NUCLEOTIDE SEQUENCE</scope>
    <source>
        <strain evidence="10">CCMP2712</strain>
    </source>
</reference>
<evidence type="ECO:0000256" key="1">
    <source>
        <dbReference type="ARBA" id="ARBA00022723"/>
    </source>
</evidence>
<name>L1IPZ6_GUITC</name>
<dbReference type="InterPro" id="IPR012340">
    <property type="entry name" value="NA-bd_OB-fold"/>
</dbReference>
<keyword evidence="1" id="KW-0479">Metal-binding</keyword>
<reference evidence="9" key="3">
    <citation type="submission" date="2015-06" db="UniProtKB">
        <authorList>
            <consortium name="EnsemblProtists"/>
        </authorList>
    </citation>
    <scope>IDENTIFICATION</scope>
</reference>
<dbReference type="SMART" id="SM00316">
    <property type="entry name" value="S1"/>
    <property type="match status" value="1"/>
</dbReference>
<dbReference type="GeneID" id="17295120"/>
<accession>L1IPZ6</accession>
<evidence type="ECO:0000313" key="9">
    <source>
        <dbReference type="EnsemblProtists" id="EKX38313"/>
    </source>
</evidence>
<dbReference type="RefSeq" id="XP_005825293.1">
    <property type="nucleotide sequence ID" value="XM_005825236.1"/>
</dbReference>
<dbReference type="KEGG" id="gtt:GUITHDRAFT_115461"/>
<dbReference type="EnsemblProtists" id="EKX38313">
    <property type="protein sequence ID" value="EKX38313"/>
    <property type="gene ID" value="GUITHDRAFT_115461"/>
</dbReference>
<evidence type="ECO:0000313" key="8">
    <source>
        <dbReference type="EMBL" id="EKX38313.1"/>
    </source>
</evidence>
<dbReference type="PROSITE" id="PS50126">
    <property type="entry name" value="S1"/>
    <property type="match status" value="1"/>
</dbReference>
<organism evidence="8">
    <name type="scientific">Guillardia theta (strain CCMP2712)</name>
    <name type="common">Cryptophyte</name>
    <dbReference type="NCBI Taxonomy" id="905079"/>
    <lineage>
        <taxon>Eukaryota</taxon>
        <taxon>Cryptophyceae</taxon>
        <taxon>Pyrenomonadales</taxon>
        <taxon>Geminigeraceae</taxon>
        <taxon>Guillardia</taxon>
    </lineage>
</organism>
<feature type="region of interest" description="Disordered" evidence="5">
    <location>
        <begin position="1"/>
        <end position="30"/>
    </location>
</feature>
<dbReference type="EMBL" id="JH993049">
    <property type="protein sequence ID" value="EKX38313.1"/>
    <property type="molecule type" value="Genomic_DNA"/>
</dbReference>
<dbReference type="PANTHER" id="PTHR15838">
    <property type="entry name" value="NUCLEOLAR PROTEIN OF 40 KDA"/>
    <property type="match status" value="1"/>
</dbReference>
<dbReference type="GO" id="GO:0043489">
    <property type="term" value="P:RNA stabilization"/>
    <property type="evidence" value="ECO:0007669"/>
    <property type="project" value="TreeGrafter"/>
</dbReference>
<evidence type="ECO:0008006" key="11">
    <source>
        <dbReference type="Google" id="ProtNLM"/>
    </source>
</evidence>
<gene>
    <name evidence="8" type="ORF">GUITHDRAFT_115461</name>
</gene>
<feature type="compositionally biased region" description="Basic residues" evidence="5">
    <location>
        <begin position="268"/>
        <end position="289"/>
    </location>
</feature>
<dbReference type="SUPFAM" id="SSF90209">
    <property type="entry name" value="Ran binding protein zinc finger-like"/>
    <property type="match status" value="1"/>
</dbReference>
<keyword evidence="10" id="KW-1185">Reference proteome</keyword>
<dbReference type="PROSITE" id="PS50199">
    <property type="entry name" value="ZF_RANBP2_2"/>
    <property type="match status" value="1"/>
</dbReference>
<feature type="region of interest" description="Disordered" evidence="5">
    <location>
        <begin position="169"/>
        <end position="194"/>
    </location>
</feature>
<dbReference type="Proteomes" id="UP000011087">
    <property type="component" value="Unassembled WGS sequence"/>
</dbReference>
<dbReference type="HOGENOM" id="CLU_922715_0_0_1"/>
<evidence type="ECO:0000259" key="7">
    <source>
        <dbReference type="PROSITE" id="PS50199"/>
    </source>
</evidence>
<evidence type="ECO:0000256" key="4">
    <source>
        <dbReference type="PROSITE-ProRule" id="PRU00322"/>
    </source>
</evidence>
<dbReference type="InterPro" id="IPR003029">
    <property type="entry name" value="S1_domain"/>
</dbReference>
<evidence type="ECO:0000256" key="3">
    <source>
        <dbReference type="ARBA" id="ARBA00022833"/>
    </source>
</evidence>
<dbReference type="STRING" id="905079.L1IPZ6"/>
<evidence type="ECO:0000313" key="10">
    <source>
        <dbReference type="Proteomes" id="UP000011087"/>
    </source>
</evidence>
<feature type="region of interest" description="Disordered" evidence="5">
    <location>
        <begin position="217"/>
        <end position="302"/>
    </location>
</feature>
<dbReference type="Gene3D" id="4.10.1060.10">
    <property type="entry name" value="Zinc finger, RanBP2-type"/>
    <property type="match status" value="1"/>
</dbReference>
<sequence length="302" mass="33636">MSVSGAEAFARRAGLSGPGGSGPPIQRRDNDWTCPKCQANVFGSKTECFKCGTKRPFDASQRGQQQARPIGRMPELYSIKKGKVVRVADFGAFVEIEGCTKWGLVHVSQLTDSGRGTRIEPKDIVDVGDDVWVKVCEIDEEQGKISLSMKYASQASGRDLDPENAEYLVEKSRRSGPGGHRDRERKIDIDDPLARPGQFREDAWALLQKKFEICLSKRGHDGQSGDYAIVRSPSPDQDARRMSGGSAREGDKDEMKKLKAMLKEEKKKKDKKKKDKKHKKHKKHKKDKQAKKDSASSSDSSD</sequence>
<dbReference type="InterPro" id="IPR001876">
    <property type="entry name" value="Znf_RanBP2"/>
</dbReference>
<dbReference type="OrthoDB" id="1918363at2759"/>
<feature type="domain" description="S1 motif" evidence="6">
    <location>
        <begin position="77"/>
        <end position="150"/>
    </location>
</feature>
<dbReference type="PANTHER" id="PTHR15838:SF1">
    <property type="entry name" value="ZINC FINGER CCHC DOMAIN-CONTAINING PROTEIN 17"/>
    <property type="match status" value="1"/>
</dbReference>
<feature type="compositionally biased region" description="Basic and acidic residues" evidence="5">
    <location>
        <begin position="248"/>
        <end position="267"/>
    </location>
</feature>
<keyword evidence="2 4" id="KW-0863">Zinc-finger</keyword>
<evidence type="ECO:0000256" key="2">
    <source>
        <dbReference type="ARBA" id="ARBA00022771"/>
    </source>
</evidence>
<reference evidence="8 10" key="1">
    <citation type="journal article" date="2012" name="Nature">
        <title>Algal genomes reveal evolutionary mosaicism and the fate of nucleomorphs.</title>
        <authorList>
            <consortium name="DOE Joint Genome Institute"/>
            <person name="Curtis B.A."/>
            <person name="Tanifuji G."/>
            <person name="Burki F."/>
            <person name="Gruber A."/>
            <person name="Irimia M."/>
            <person name="Maruyama S."/>
            <person name="Arias M.C."/>
            <person name="Ball S.G."/>
            <person name="Gile G.H."/>
            <person name="Hirakawa Y."/>
            <person name="Hopkins J.F."/>
            <person name="Kuo A."/>
            <person name="Rensing S.A."/>
            <person name="Schmutz J."/>
            <person name="Symeonidi A."/>
            <person name="Elias M."/>
            <person name="Eveleigh R.J."/>
            <person name="Herman E.K."/>
            <person name="Klute M.J."/>
            <person name="Nakayama T."/>
            <person name="Obornik M."/>
            <person name="Reyes-Prieto A."/>
            <person name="Armbrust E.V."/>
            <person name="Aves S.J."/>
            <person name="Beiko R.G."/>
            <person name="Coutinho P."/>
            <person name="Dacks J.B."/>
            <person name="Durnford D.G."/>
            <person name="Fast N.M."/>
            <person name="Green B.R."/>
            <person name="Grisdale C.J."/>
            <person name="Hempel F."/>
            <person name="Henrissat B."/>
            <person name="Hoppner M.P."/>
            <person name="Ishida K."/>
            <person name="Kim E."/>
            <person name="Koreny L."/>
            <person name="Kroth P.G."/>
            <person name="Liu Y."/>
            <person name="Malik S.B."/>
            <person name="Maier U.G."/>
            <person name="McRose D."/>
            <person name="Mock T."/>
            <person name="Neilson J.A."/>
            <person name="Onodera N.T."/>
            <person name="Poole A.M."/>
            <person name="Pritham E.J."/>
            <person name="Richards T.A."/>
            <person name="Rocap G."/>
            <person name="Roy S.W."/>
            <person name="Sarai C."/>
            <person name="Schaack S."/>
            <person name="Shirato S."/>
            <person name="Slamovits C.H."/>
            <person name="Spencer D.F."/>
            <person name="Suzuki S."/>
            <person name="Worden A.Z."/>
            <person name="Zauner S."/>
            <person name="Barry K."/>
            <person name="Bell C."/>
            <person name="Bharti A.K."/>
            <person name="Crow J.A."/>
            <person name="Grimwood J."/>
            <person name="Kramer R."/>
            <person name="Lindquist E."/>
            <person name="Lucas S."/>
            <person name="Salamov A."/>
            <person name="McFadden G.I."/>
            <person name="Lane C.E."/>
            <person name="Keeling P.J."/>
            <person name="Gray M.W."/>
            <person name="Grigoriev I.V."/>
            <person name="Archibald J.M."/>
        </authorList>
    </citation>
    <scope>NUCLEOTIDE SEQUENCE</scope>
    <source>
        <strain evidence="8 10">CCMP2712</strain>
    </source>
</reference>
<evidence type="ECO:0000259" key="6">
    <source>
        <dbReference type="PROSITE" id="PS50126"/>
    </source>
</evidence>
<dbReference type="SUPFAM" id="SSF50249">
    <property type="entry name" value="Nucleic acid-binding proteins"/>
    <property type="match status" value="1"/>
</dbReference>
<dbReference type="Gene3D" id="2.40.50.140">
    <property type="entry name" value="Nucleic acid-binding proteins"/>
    <property type="match status" value="1"/>
</dbReference>
<dbReference type="AlphaFoldDB" id="L1IPZ6"/>
<dbReference type="GO" id="GO:0008270">
    <property type="term" value="F:zinc ion binding"/>
    <property type="evidence" value="ECO:0007669"/>
    <property type="project" value="UniProtKB-KW"/>
</dbReference>
<feature type="domain" description="RanBP2-type" evidence="7">
    <location>
        <begin position="28"/>
        <end position="57"/>
    </location>
</feature>
<keyword evidence="3" id="KW-0862">Zinc</keyword>
<dbReference type="Pfam" id="PF00575">
    <property type="entry name" value="S1"/>
    <property type="match status" value="1"/>
</dbReference>
<protein>
    <recommendedName>
        <fullName evidence="11">S1 motif domain-containing protein</fullName>
    </recommendedName>
</protein>
<dbReference type="eggNOG" id="KOG0922">
    <property type="taxonomic scope" value="Eukaryota"/>
</dbReference>
<dbReference type="InterPro" id="IPR036443">
    <property type="entry name" value="Znf_RanBP2_sf"/>
</dbReference>
<dbReference type="OMA" id="VWCKVIS"/>
<evidence type="ECO:0000256" key="5">
    <source>
        <dbReference type="SAM" id="MobiDB-lite"/>
    </source>
</evidence>
<dbReference type="PaxDb" id="55529-EKX38313"/>
<dbReference type="GO" id="GO:0003723">
    <property type="term" value="F:RNA binding"/>
    <property type="evidence" value="ECO:0007669"/>
    <property type="project" value="TreeGrafter"/>
</dbReference>
<proteinExistence type="predicted"/>